<proteinExistence type="predicted"/>
<name>A0A3M2IWS9_9CELL</name>
<reference evidence="1 2" key="1">
    <citation type="submission" date="2018-10" db="EMBL/GenBank/DDBJ databases">
        <title>Isolation, diversity and antifungal activity of actinobacteria from wheat.</title>
        <authorList>
            <person name="Han C."/>
        </authorList>
    </citation>
    <scope>NUCLEOTIDE SEQUENCE [LARGE SCALE GENOMIC DNA]</scope>
    <source>
        <strain evidence="1 2">NEAU-YY56</strain>
    </source>
</reference>
<gene>
    <name evidence="1" type="ORF">EBM89_17345</name>
</gene>
<accession>A0A3M2IWS9</accession>
<evidence type="ECO:0000313" key="2">
    <source>
        <dbReference type="Proteomes" id="UP000269289"/>
    </source>
</evidence>
<comment type="caution">
    <text evidence="1">The sequence shown here is derived from an EMBL/GenBank/DDBJ whole genome shotgun (WGS) entry which is preliminary data.</text>
</comment>
<dbReference type="InterPro" id="IPR007362">
    <property type="entry name" value="DUF429"/>
</dbReference>
<keyword evidence="2" id="KW-1185">Reference proteome</keyword>
<dbReference type="Proteomes" id="UP000269289">
    <property type="component" value="Unassembled WGS sequence"/>
</dbReference>
<organism evidence="1 2">
    <name type="scientific">Cellulomonas triticagri</name>
    <dbReference type="NCBI Taxonomy" id="2483352"/>
    <lineage>
        <taxon>Bacteria</taxon>
        <taxon>Bacillati</taxon>
        <taxon>Actinomycetota</taxon>
        <taxon>Actinomycetes</taxon>
        <taxon>Micrococcales</taxon>
        <taxon>Cellulomonadaceae</taxon>
        <taxon>Cellulomonas</taxon>
    </lineage>
</organism>
<dbReference type="EMBL" id="RFFI01000124">
    <property type="protein sequence ID" value="RMI04894.1"/>
    <property type="molecule type" value="Genomic_DNA"/>
</dbReference>
<dbReference type="AlphaFoldDB" id="A0A3M2IWS9"/>
<dbReference type="RefSeq" id="WP_122150895.1">
    <property type="nucleotide sequence ID" value="NZ_RFFI01000124.1"/>
</dbReference>
<protein>
    <submittedName>
        <fullName evidence="1">DUF429 domain-containing protein</fullName>
    </submittedName>
</protein>
<sequence length="227" mass="23670">MLGVDACRAGWVGVVLDGAPADGPPVVRVARTLADLVTATGGAFAVVGVDIPIGLADSGRREADVLARRAVGPLRSSVFLTPVRAAVEAPDHATAVALNRERAGEGVSIQAFGLRHRILETERYAATAPHPVVEVHPEVVFAHLHGAPLTVRKKTWSGAALRHRLLAEHGIDLSGDLGLAGWDVAVDDVLDAAAVAWTALRVARGKARSLPDPPEPMPDGCAAAVWF</sequence>
<dbReference type="Pfam" id="PF04250">
    <property type="entry name" value="DUF429"/>
    <property type="match status" value="1"/>
</dbReference>
<dbReference type="OrthoDB" id="9811476at2"/>
<evidence type="ECO:0000313" key="1">
    <source>
        <dbReference type="EMBL" id="RMI04894.1"/>
    </source>
</evidence>